<dbReference type="Gene3D" id="3.30.360.10">
    <property type="entry name" value="Dihydrodipicolinate Reductase, domain 2"/>
    <property type="match status" value="1"/>
</dbReference>
<dbReference type="PANTHER" id="PTHR43377:SF1">
    <property type="entry name" value="BILIVERDIN REDUCTASE A"/>
    <property type="match status" value="1"/>
</dbReference>
<comment type="similarity">
    <text evidence="1">Belongs to the Gfo/Idh/MocA family.</text>
</comment>
<dbReference type="PANTHER" id="PTHR43377">
    <property type="entry name" value="BILIVERDIN REDUCTASE A"/>
    <property type="match status" value="1"/>
</dbReference>
<name>A0ABV1KS68_9BACL</name>
<dbReference type="SUPFAM" id="SSF51735">
    <property type="entry name" value="NAD(P)-binding Rossmann-fold domains"/>
    <property type="match status" value="1"/>
</dbReference>
<dbReference type="InterPro" id="IPR051450">
    <property type="entry name" value="Gfo/Idh/MocA_Oxidoreductases"/>
</dbReference>
<feature type="domain" description="Gfo/Idh/MocA-like oxidoreductase C-terminal" evidence="3">
    <location>
        <begin position="136"/>
        <end position="328"/>
    </location>
</feature>
<reference evidence="4 5" key="1">
    <citation type="journal article" date="2023" name="Genome Announc.">
        <title>Pan-Genome Analyses of the Genus Cohnella and Proposal of the Novel Species Cohnella silvisoli sp. nov., Isolated from Forest Soil.</title>
        <authorList>
            <person name="Wang C."/>
            <person name="Mao L."/>
            <person name="Bao G."/>
            <person name="Zhu H."/>
        </authorList>
    </citation>
    <scope>NUCLEOTIDE SEQUENCE [LARGE SCALE GENOMIC DNA]</scope>
    <source>
        <strain evidence="4 5">NL03-T5-1</strain>
    </source>
</reference>
<comment type="caution">
    <text evidence="4">The sequence shown here is derived from an EMBL/GenBank/DDBJ whole genome shotgun (WGS) entry which is preliminary data.</text>
</comment>
<accession>A0ABV1KS68</accession>
<evidence type="ECO:0000313" key="4">
    <source>
        <dbReference type="EMBL" id="MEQ4482723.1"/>
    </source>
</evidence>
<dbReference type="Proteomes" id="UP001493487">
    <property type="component" value="Unassembled WGS sequence"/>
</dbReference>
<dbReference type="InterPro" id="IPR000683">
    <property type="entry name" value="Gfo/Idh/MocA-like_OxRdtase_N"/>
</dbReference>
<organism evidence="4 5">
    <name type="scientific">Cohnella silvisoli</name>
    <dbReference type="NCBI Taxonomy" id="2873699"/>
    <lineage>
        <taxon>Bacteria</taxon>
        <taxon>Bacillati</taxon>
        <taxon>Bacillota</taxon>
        <taxon>Bacilli</taxon>
        <taxon>Bacillales</taxon>
        <taxon>Paenibacillaceae</taxon>
        <taxon>Cohnella</taxon>
    </lineage>
</organism>
<keyword evidence="5" id="KW-1185">Reference proteome</keyword>
<sequence>MIGSELKVAIAGFGTMGKKYAETIRRIPGTRVTAICTSRPESAISSGAHEKAALFQSYEDMLSYGDFDVVCITVPTYLHKSYTVQAAANRKHVICEKPIALKPEDAFDMISTCEKYGVRLFVGHVLRFFPEYRNLRELVLNGSVGSVGISHAKRASACPEEGSWFTDRTKSGGVIMDLMIHDIDFMRWTIGEAESAFAFSRTADGVEYASVTLRFTNGAIANLEAHWGYPGPFTTRIEITGEYGILRNDNLSSRSLVLRKASTTQQGSRGVIVPEVTAGYDPFWEEIYHFLNCIRHNDTPIVTAEDAAQALEIASAAIKSAQTGTAVRIPKSRCLERK</sequence>
<gene>
    <name evidence="4" type="ORF">QJS35_09975</name>
</gene>
<dbReference type="Pfam" id="PF01408">
    <property type="entry name" value="GFO_IDH_MocA"/>
    <property type="match status" value="1"/>
</dbReference>
<evidence type="ECO:0000256" key="1">
    <source>
        <dbReference type="ARBA" id="ARBA00010928"/>
    </source>
</evidence>
<dbReference type="Gene3D" id="3.40.50.720">
    <property type="entry name" value="NAD(P)-binding Rossmann-like Domain"/>
    <property type="match status" value="1"/>
</dbReference>
<evidence type="ECO:0000259" key="2">
    <source>
        <dbReference type="Pfam" id="PF01408"/>
    </source>
</evidence>
<evidence type="ECO:0000313" key="5">
    <source>
        <dbReference type="Proteomes" id="UP001493487"/>
    </source>
</evidence>
<protein>
    <submittedName>
        <fullName evidence="4">Gfo/Idh/MocA family oxidoreductase</fullName>
    </submittedName>
</protein>
<dbReference type="Pfam" id="PF02894">
    <property type="entry name" value="GFO_IDH_MocA_C"/>
    <property type="match status" value="1"/>
</dbReference>
<dbReference type="SUPFAM" id="SSF55347">
    <property type="entry name" value="Glyceraldehyde-3-phosphate dehydrogenase-like, C-terminal domain"/>
    <property type="match status" value="1"/>
</dbReference>
<dbReference type="EMBL" id="JASKHM010000005">
    <property type="protein sequence ID" value="MEQ4482723.1"/>
    <property type="molecule type" value="Genomic_DNA"/>
</dbReference>
<feature type="domain" description="Gfo/Idh/MocA-like oxidoreductase N-terminal" evidence="2">
    <location>
        <begin position="6"/>
        <end position="124"/>
    </location>
</feature>
<evidence type="ECO:0000259" key="3">
    <source>
        <dbReference type="Pfam" id="PF02894"/>
    </source>
</evidence>
<dbReference type="InterPro" id="IPR036291">
    <property type="entry name" value="NAD(P)-bd_dom_sf"/>
</dbReference>
<proteinExistence type="inferred from homology"/>
<dbReference type="InterPro" id="IPR004104">
    <property type="entry name" value="Gfo/Idh/MocA-like_OxRdtase_C"/>
</dbReference>
<dbReference type="RefSeq" id="WP_232185438.1">
    <property type="nucleotide sequence ID" value="NZ_JAIOAP010000005.1"/>
</dbReference>